<accession>A0A9I9EI60</accession>
<dbReference type="EnsemblPlants" id="MELO3C034072.2.1">
    <property type="protein sequence ID" value="MELO3C034072.2.1"/>
    <property type="gene ID" value="MELO3C034072.2"/>
</dbReference>
<evidence type="ECO:0000256" key="1">
    <source>
        <dbReference type="SAM" id="MobiDB-lite"/>
    </source>
</evidence>
<organism evidence="2">
    <name type="scientific">Cucumis melo</name>
    <name type="common">Muskmelon</name>
    <dbReference type="NCBI Taxonomy" id="3656"/>
    <lineage>
        <taxon>Eukaryota</taxon>
        <taxon>Viridiplantae</taxon>
        <taxon>Streptophyta</taxon>
        <taxon>Embryophyta</taxon>
        <taxon>Tracheophyta</taxon>
        <taxon>Spermatophyta</taxon>
        <taxon>Magnoliopsida</taxon>
        <taxon>eudicotyledons</taxon>
        <taxon>Gunneridae</taxon>
        <taxon>Pentapetalae</taxon>
        <taxon>rosids</taxon>
        <taxon>fabids</taxon>
        <taxon>Cucurbitales</taxon>
        <taxon>Cucurbitaceae</taxon>
        <taxon>Benincaseae</taxon>
        <taxon>Cucumis</taxon>
    </lineage>
</organism>
<proteinExistence type="predicted"/>
<name>A0A9I9EI60_CUCME</name>
<feature type="compositionally biased region" description="Basic and acidic residues" evidence="1">
    <location>
        <begin position="1"/>
        <end position="16"/>
    </location>
</feature>
<evidence type="ECO:0000313" key="2">
    <source>
        <dbReference type="EnsemblPlants" id="MELO3C034072.2.1"/>
    </source>
</evidence>
<dbReference type="Gramene" id="MELO3C034072.2.1">
    <property type="protein sequence ID" value="MELO3C034072.2.1"/>
    <property type="gene ID" value="MELO3C034072.2"/>
</dbReference>
<reference evidence="2" key="1">
    <citation type="submission" date="2023-03" db="UniProtKB">
        <authorList>
            <consortium name="EnsemblPlants"/>
        </authorList>
    </citation>
    <scope>IDENTIFICATION</scope>
</reference>
<feature type="region of interest" description="Disordered" evidence="1">
    <location>
        <begin position="1"/>
        <end position="29"/>
    </location>
</feature>
<dbReference type="AlphaFoldDB" id="A0A9I9EI60"/>
<sequence length="89" mass="10256">KREKKKETGSDPKSRAEQSFWVKSRETREERKEAAPKIRISVYIQPVIIVYSNPSLLQLIPSVLTFPGIKEENPSTNSNKFLPLLLFRA</sequence>
<protein>
    <submittedName>
        <fullName evidence="2">Uncharacterized protein</fullName>
    </submittedName>
</protein>